<keyword evidence="1" id="KW-0677">Repeat</keyword>
<comment type="caution">
    <text evidence="2">The sequence shown here is derived from an EMBL/GenBank/DDBJ whole genome shotgun (WGS) entry which is preliminary data.</text>
</comment>
<dbReference type="Gene3D" id="1.25.40.10">
    <property type="entry name" value="Tetratricopeptide repeat domain"/>
    <property type="match status" value="2"/>
</dbReference>
<dbReference type="PANTHER" id="PTHR47447">
    <property type="entry name" value="OS03G0856100 PROTEIN"/>
    <property type="match status" value="1"/>
</dbReference>
<protein>
    <recommendedName>
        <fullName evidence="4">Pentatricopeptide repeat-containing protein</fullName>
    </recommendedName>
</protein>
<evidence type="ECO:0008006" key="4">
    <source>
        <dbReference type="Google" id="ProtNLM"/>
    </source>
</evidence>
<evidence type="ECO:0000256" key="1">
    <source>
        <dbReference type="ARBA" id="ARBA00022737"/>
    </source>
</evidence>
<dbReference type="Proteomes" id="UP001479436">
    <property type="component" value="Unassembled WGS sequence"/>
</dbReference>
<accession>A0ABR2VMN7</accession>
<gene>
    <name evidence="2" type="ORF">K7432_015722</name>
</gene>
<dbReference type="InterPro" id="IPR011990">
    <property type="entry name" value="TPR-like_helical_dom_sf"/>
</dbReference>
<reference evidence="2 3" key="1">
    <citation type="submission" date="2023-04" db="EMBL/GenBank/DDBJ databases">
        <title>Genome of Basidiobolus ranarum AG-B5.</title>
        <authorList>
            <person name="Stajich J.E."/>
            <person name="Carter-House D."/>
            <person name="Gryganskyi A."/>
        </authorList>
    </citation>
    <scope>NUCLEOTIDE SEQUENCE [LARGE SCALE GENOMIC DNA]</scope>
    <source>
        <strain evidence="2 3">AG-B5</strain>
    </source>
</reference>
<keyword evidence="3" id="KW-1185">Reference proteome</keyword>
<organism evidence="2 3">
    <name type="scientific">Basidiobolus ranarum</name>
    <dbReference type="NCBI Taxonomy" id="34480"/>
    <lineage>
        <taxon>Eukaryota</taxon>
        <taxon>Fungi</taxon>
        <taxon>Fungi incertae sedis</taxon>
        <taxon>Zoopagomycota</taxon>
        <taxon>Entomophthoromycotina</taxon>
        <taxon>Basidiobolomycetes</taxon>
        <taxon>Basidiobolales</taxon>
        <taxon>Basidiobolaceae</taxon>
        <taxon>Basidiobolus</taxon>
    </lineage>
</organism>
<evidence type="ECO:0000313" key="3">
    <source>
        <dbReference type="Proteomes" id="UP001479436"/>
    </source>
</evidence>
<dbReference type="EMBL" id="JASJQH010009115">
    <property type="protein sequence ID" value="KAK9681172.1"/>
    <property type="molecule type" value="Genomic_DNA"/>
</dbReference>
<dbReference type="PANTHER" id="PTHR47447:SF17">
    <property type="entry name" value="OS12G0638900 PROTEIN"/>
    <property type="match status" value="1"/>
</dbReference>
<proteinExistence type="predicted"/>
<name>A0ABR2VMN7_9FUNG</name>
<sequence length="384" mass="44072">MPHLRGVNVNAIRKKTGVSEKELIEHWSLLVEEIETSRATLDEECYNLYLSGYGCMNLLDSKKYPIDHVKELLVSAPKKNLSPGLETYQAAMASYARTGEFADSPKLRLQRVLEINQVMVGKGLECDSTTFHHMFEACLPHQIFAYGPEANINSFKYANLNYAFDWSVYDIERMMMKQGVSHDRKTLLAMFYAFAFGGQYESIKRRWRELSLSRVHRDRGLYTSLISILKEDHKEAIYALTVVRHQMSRESPPVEPDANLYKLLFDCCSLTKDTSATLDVLDALNTSNVQPTEAMHEALVKACLSAPRLIDRAMEVINRAKIQEISLTNATWEMMITHLLTKEKNVKEAKFTFNAYTSIRLLNRVPPSDWIRVMQAELESKKRK</sequence>
<evidence type="ECO:0000313" key="2">
    <source>
        <dbReference type="EMBL" id="KAK9681172.1"/>
    </source>
</evidence>